<evidence type="ECO:0000313" key="24">
    <source>
        <dbReference type="EMBL" id="MBK6974431.1"/>
    </source>
</evidence>
<organism evidence="24 25">
    <name type="scientific">Candidatus Methylophosphatis roskildensis</name>
    <dbReference type="NCBI Taxonomy" id="2899263"/>
    <lineage>
        <taxon>Bacteria</taxon>
        <taxon>Pseudomonadati</taxon>
        <taxon>Pseudomonadota</taxon>
        <taxon>Betaproteobacteria</taxon>
        <taxon>Nitrosomonadales</taxon>
        <taxon>Sterolibacteriaceae</taxon>
        <taxon>Candidatus Methylophosphatis</taxon>
    </lineage>
</organism>
<comment type="catalytic activity">
    <reaction evidence="1">
        <text>ATP + protein L-histidine = ADP + protein N-phospho-L-histidine.</text>
        <dbReference type="EC" id="2.7.13.3"/>
    </reaction>
</comment>
<gene>
    <name evidence="24" type="ORF">IPH26_16285</name>
</gene>
<keyword evidence="21" id="KW-0472">Membrane</keyword>
<dbReference type="EC" id="2.7.13.3" evidence="5"/>
<dbReference type="InterPro" id="IPR004358">
    <property type="entry name" value="Sig_transdc_His_kin-like_C"/>
</dbReference>
<feature type="domain" description="Histidine kinase" evidence="22">
    <location>
        <begin position="235"/>
        <end position="446"/>
    </location>
</feature>
<dbReference type="GO" id="GO:0000155">
    <property type="term" value="F:phosphorelay sensor kinase activity"/>
    <property type="evidence" value="ECO:0007669"/>
    <property type="project" value="InterPro"/>
</dbReference>
<dbReference type="SMART" id="SM00304">
    <property type="entry name" value="HAMP"/>
    <property type="match status" value="1"/>
</dbReference>
<proteinExistence type="predicted"/>
<evidence type="ECO:0000256" key="1">
    <source>
        <dbReference type="ARBA" id="ARBA00000085"/>
    </source>
</evidence>
<evidence type="ECO:0000256" key="20">
    <source>
        <dbReference type="ARBA" id="ARBA00041776"/>
    </source>
</evidence>
<dbReference type="GO" id="GO:0005524">
    <property type="term" value="F:ATP binding"/>
    <property type="evidence" value="ECO:0007669"/>
    <property type="project" value="UniProtKB-KW"/>
</dbReference>
<dbReference type="GO" id="GO:0004721">
    <property type="term" value="F:phosphoprotein phosphatase activity"/>
    <property type="evidence" value="ECO:0007669"/>
    <property type="project" value="UniProtKB-KW"/>
</dbReference>
<evidence type="ECO:0000256" key="9">
    <source>
        <dbReference type="ARBA" id="ARBA00022741"/>
    </source>
</evidence>
<accession>A0A9D7E0W9</accession>
<evidence type="ECO:0000256" key="17">
    <source>
        <dbReference type="ARBA" id="ARBA00023026"/>
    </source>
</evidence>
<evidence type="ECO:0000259" key="23">
    <source>
        <dbReference type="PROSITE" id="PS50885"/>
    </source>
</evidence>
<evidence type="ECO:0000256" key="19">
    <source>
        <dbReference type="ARBA" id="ARBA00040454"/>
    </source>
</evidence>
<keyword evidence="18" id="KW-0464">Manganese</keyword>
<keyword evidence="8" id="KW-0808">Transferase</keyword>
<evidence type="ECO:0000259" key="22">
    <source>
        <dbReference type="PROSITE" id="PS50109"/>
    </source>
</evidence>
<dbReference type="Pfam" id="PF02518">
    <property type="entry name" value="HATPase_c"/>
    <property type="match status" value="1"/>
</dbReference>
<evidence type="ECO:0000256" key="10">
    <source>
        <dbReference type="ARBA" id="ARBA00022777"/>
    </source>
</evidence>
<keyword evidence="15" id="KW-0902">Two-component regulatory system</keyword>
<keyword evidence="10" id="KW-0418">Kinase</keyword>
<evidence type="ECO:0000256" key="4">
    <source>
        <dbReference type="ARBA" id="ARBA00004651"/>
    </source>
</evidence>
<dbReference type="Pfam" id="PF00512">
    <property type="entry name" value="HisKA"/>
    <property type="match status" value="1"/>
</dbReference>
<dbReference type="PROSITE" id="PS50109">
    <property type="entry name" value="HIS_KIN"/>
    <property type="match status" value="1"/>
</dbReference>
<reference evidence="24" key="1">
    <citation type="submission" date="2020-10" db="EMBL/GenBank/DDBJ databases">
        <title>Connecting structure to function with the recovery of over 1000 high-quality activated sludge metagenome-assembled genomes encoding full-length rRNA genes using long-read sequencing.</title>
        <authorList>
            <person name="Singleton C.M."/>
            <person name="Petriglieri F."/>
            <person name="Kristensen J.M."/>
            <person name="Kirkegaard R.H."/>
            <person name="Michaelsen T.Y."/>
            <person name="Andersen M.H."/>
            <person name="Karst S.M."/>
            <person name="Dueholm M.S."/>
            <person name="Nielsen P.H."/>
            <person name="Albertsen M."/>
        </authorList>
    </citation>
    <scope>NUCLEOTIDE SEQUENCE</scope>
    <source>
        <strain evidence="24">Bjer_18-Q3-R1-45_BAT3C.347</strain>
    </source>
</reference>
<dbReference type="CDD" id="cd06225">
    <property type="entry name" value="HAMP"/>
    <property type="match status" value="1"/>
</dbReference>
<dbReference type="Pfam" id="PF00672">
    <property type="entry name" value="HAMP"/>
    <property type="match status" value="1"/>
</dbReference>
<keyword evidence="14" id="KW-0904">Protein phosphatase</keyword>
<dbReference type="InterPro" id="IPR003660">
    <property type="entry name" value="HAMP_dom"/>
</dbReference>
<dbReference type="InterPro" id="IPR050980">
    <property type="entry name" value="2C_sensor_his_kinase"/>
</dbReference>
<dbReference type="CDD" id="cd00082">
    <property type="entry name" value="HisKA"/>
    <property type="match status" value="1"/>
</dbReference>
<dbReference type="SUPFAM" id="SSF158472">
    <property type="entry name" value="HAMP domain-like"/>
    <property type="match status" value="1"/>
</dbReference>
<evidence type="ECO:0000313" key="25">
    <source>
        <dbReference type="Proteomes" id="UP000807785"/>
    </source>
</evidence>
<dbReference type="SUPFAM" id="SSF55874">
    <property type="entry name" value="ATPase domain of HSP90 chaperone/DNA topoisomerase II/histidine kinase"/>
    <property type="match status" value="1"/>
</dbReference>
<dbReference type="SMART" id="SM00388">
    <property type="entry name" value="HisKA"/>
    <property type="match status" value="1"/>
</dbReference>
<evidence type="ECO:0000256" key="6">
    <source>
        <dbReference type="ARBA" id="ARBA00022475"/>
    </source>
</evidence>
<comment type="cofactor">
    <cofactor evidence="3">
        <name>Mg(2+)</name>
        <dbReference type="ChEBI" id="CHEBI:18420"/>
    </cofactor>
</comment>
<keyword evidence="17" id="KW-0843">Virulence</keyword>
<dbReference type="InterPro" id="IPR003594">
    <property type="entry name" value="HATPase_dom"/>
</dbReference>
<comment type="subcellular location">
    <subcellularLocation>
        <location evidence="4">Cell membrane</location>
        <topology evidence="4">Multi-pass membrane protein</topology>
    </subcellularLocation>
</comment>
<evidence type="ECO:0000256" key="3">
    <source>
        <dbReference type="ARBA" id="ARBA00001946"/>
    </source>
</evidence>
<dbReference type="Gene3D" id="1.10.287.130">
    <property type="match status" value="1"/>
</dbReference>
<evidence type="ECO:0000256" key="12">
    <source>
        <dbReference type="ARBA" id="ARBA00022840"/>
    </source>
</evidence>
<name>A0A9D7E0W9_9PROT</name>
<dbReference type="PANTHER" id="PTHR44936:SF9">
    <property type="entry name" value="SENSOR PROTEIN CREC"/>
    <property type="match status" value="1"/>
</dbReference>
<keyword evidence="6" id="KW-1003">Cell membrane</keyword>
<keyword evidence="12" id="KW-0067">ATP-binding</keyword>
<evidence type="ECO:0000256" key="18">
    <source>
        <dbReference type="ARBA" id="ARBA00023211"/>
    </source>
</evidence>
<dbReference type="PANTHER" id="PTHR44936">
    <property type="entry name" value="SENSOR PROTEIN CREC"/>
    <property type="match status" value="1"/>
</dbReference>
<sequence length="446" mass="47918">MGRLFWKFFFAFWVALLVAGIGVGTAVWLHKQTEPEDSTALAGGPRAAFLVNAAAATLRHGGPEALRDLMTEWNRDAHATLFVVDAAGREMLGRPVPPESLVRADRIAGSEQEPRIARRVGTSAGATYLLFVPADANPHGGRLASRRDPPSLAIPIVIGILASLGFSALLAWYLSKPIRHLRWAFAAFSGGRLDTRVAPLMGERRDEIADLGRDFDRMAQQLQALIDAQRRLLHDVSHELRSPLARLEAAIGLARQNPHKMEATLDRVERESARLDELVGELLTLSRLQAGTGGGMLESVDLVELVAAIADDARFEAQASGRAVSFSGASEVTAEVRAELLHRAFENVIRNAVKFTGPGTSVEVEAGATQAGDSFVVTVADRGPGVPDADLDAIFEPFYRSRNGNFAGGFGLGLAIARRAVEAHGGRIRAANRQDGGLRVEISVPL</sequence>
<evidence type="ECO:0000256" key="16">
    <source>
        <dbReference type="ARBA" id="ARBA00023016"/>
    </source>
</evidence>
<keyword evidence="9" id="KW-0547">Nucleotide-binding</keyword>
<dbReference type="SMART" id="SM00387">
    <property type="entry name" value="HATPase_c"/>
    <property type="match status" value="1"/>
</dbReference>
<evidence type="ECO:0000256" key="11">
    <source>
        <dbReference type="ARBA" id="ARBA00022801"/>
    </source>
</evidence>
<dbReference type="PROSITE" id="PS50885">
    <property type="entry name" value="HAMP"/>
    <property type="match status" value="1"/>
</dbReference>
<dbReference type="Gene3D" id="3.30.565.10">
    <property type="entry name" value="Histidine kinase-like ATPase, C-terminal domain"/>
    <property type="match status" value="1"/>
</dbReference>
<keyword evidence="21" id="KW-1133">Transmembrane helix</keyword>
<dbReference type="InterPro" id="IPR003661">
    <property type="entry name" value="HisK_dim/P_dom"/>
</dbReference>
<feature type="transmembrane region" description="Helical" evidence="21">
    <location>
        <begin position="152"/>
        <end position="174"/>
    </location>
</feature>
<dbReference type="GO" id="GO:0005886">
    <property type="term" value="C:plasma membrane"/>
    <property type="evidence" value="ECO:0007669"/>
    <property type="project" value="UniProtKB-SubCell"/>
</dbReference>
<dbReference type="Proteomes" id="UP000807785">
    <property type="component" value="Unassembled WGS sequence"/>
</dbReference>
<feature type="domain" description="HAMP" evidence="23">
    <location>
        <begin position="172"/>
        <end position="227"/>
    </location>
</feature>
<keyword evidence="13" id="KW-0460">Magnesium</keyword>
<dbReference type="SUPFAM" id="SSF47384">
    <property type="entry name" value="Homodimeric domain of signal transducing histidine kinase"/>
    <property type="match status" value="1"/>
</dbReference>
<evidence type="ECO:0000256" key="8">
    <source>
        <dbReference type="ARBA" id="ARBA00022679"/>
    </source>
</evidence>
<dbReference type="AlphaFoldDB" id="A0A9D7E0W9"/>
<keyword evidence="7" id="KW-0597">Phosphoprotein</keyword>
<evidence type="ECO:0000256" key="15">
    <source>
        <dbReference type="ARBA" id="ARBA00023012"/>
    </source>
</evidence>
<keyword evidence="11" id="KW-0378">Hydrolase</keyword>
<evidence type="ECO:0000256" key="5">
    <source>
        <dbReference type="ARBA" id="ARBA00012438"/>
    </source>
</evidence>
<evidence type="ECO:0000256" key="13">
    <source>
        <dbReference type="ARBA" id="ARBA00022842"/>
    </source>
</evidence>
<protein>
    <recommendedName>
        <fullName evidence="19">Signal transduction histidine-protein kinase/phosphatase MprB</fullName>
        <ecNumber evidence="5">2.7.13.3</ecNumber>
    </recommendedName>
    <alternativeName>
        <fullName evidence="20">Mycobacterial persistence regulator B</fullName>
    </alternativeName>
</protein>
<comment type="caution">
    <text evidence="24">The sequence shown here is derived from an EMBL/GenBank/DDBJ whole genome shotgun (WGS) entry which is preliminary data.</text>
</comment>
<dbReference type="EMBL" id="JADJEV010000004">
    <property type="protein sequence ID" value="MBK6974431.1"/>
    <property type="molecule type" value="Genomic_DNA"/>
</dbReference>
<evidence type="ECO:0000256" key="14">
    <source>
        <dbReference type="ARBA" id="ARBA00022912"/>
    </source>
</evidence>
<evidence type="ECO:0000256" key="7">
    <source>
        <dbReference type="ARBA" id="ARBA00022553"/>
    </source>
</evidence>
<dbReference type="PRINTS" id="PR00344">
    <property type="entry name" value="BCTRLSENSOR"/>
</dbReference>
<evidence type="ECO:0000256" key="21">
    <source>
        <dbReference type="SAM" id="Phobius"/>
    </source>
</evidence>
<dbReference type="InterPro" id="IPR036097">
    <property type="entry name" value="HisK_dim/P_sf"/>
</dbReference>
<dbReference type="Gene3D" id="6.10.340.10">
    <property type="match status" value="1"/>
</dbReference>
<evidence type="ECO:0000256" key="2">
    <source>
        <dbReference type="ARBA" id="ARBA00001936"/>
    </source>
</evidence>
<dbReference type="InterPro" id="IPR005467">
    <property type="entry name" value="His_kinase_dom"/>
</dbReference>
<keyword evidence="21" id="KW-0812">Transmembrane</keyword>
<comment type="cofactor">
    <cofactor evidence="2">
        <name>Mn(2+)</name>
        <dbReference type="ChEBI" id="CHEBI:29035"/>
    </cofactor>
</comment>
<keyword evidence="16" id="KW-0346">Stress response</keyword>
<dbReference type="InterPro" id="IPR036890">
    <property type="entry name" value="HATPase_C_sf"/>
</dbReference>